<protein>
    <submittedName>
        <fullName evidence="3">Uncharacterized protein</fullName>
    </submittedName>
</protein>
<accession>A0ABN2KVR2</accession>
<keyword evidence="2" id="KW-1133">Transmembrane helix</keyword>
<evidence type="ECO:0000256" key="1">
    <source>
        <dbReference type="SAM" id="MobiDB-lite"/>
    </source>
</evidence>
<evidence type="ECO:0000313" key="3">
    <source>
        <dbReference type="EMBL" id="GAA1767494.1"/>
    </source>
</evidence>
<dbReference type="EMBL" id="BAAALS010000024">
    <property type="protein sequence ID" value="GAA1767494.1"/>
    <property type="molecule type" value="Genomic_DNA"/>
</dbReference>
<feature type="region of interest" description="Disordered" evidence="1">
    <location>
        <begin position="249"/>
        <end position="281"/>
    </location>
</feature>
<evidence type="ECO:0000256" key="2">
    <source>
        <dbReference type="SAM" id="Phobius"/>
    </source>
</evidence>
<keyword evidence="4" id="KW-1185">Reference proteome</keyword>
<reference evidence="4" key="1">
    <citation type="journal article" date="2019" name="Int. J. Syst. Evol. Microbiol.">
        <title>The Global Catalogue of Microorganisms (GCM) 10K type strain sequencing project: providing services to taxonomists for standard genome sequencing and annotation.</title>
        <authorList>
            <consortium name="The Broad Institute Genomics Platform"/>
            <consortium name="The Broad Institute Genome Sequencing Center for Infectious Disease"/>
            <person name="Wu L."/>
            <person name="Ma J."/>
        </authorList>
    </citation>
    <scope>NUCLEOTIDE SEQUENCE [LARGE SCALE GENOMIC DNA]</scope>
    <source>
        <strain evidence="4">JCM 13249</strain>
    </source>
</reference>
<sequence>MGRLFGDKPAGQVALVDPPVSRVFAHKARVAFFATAPVVGVVTAGLMSSVLAWPLALGVGVLAGLVVGFAVAVLVRVWPVLRVLWWWSTEITAGLLVLLGLSGLARFTSPLVAALVVVPVVGVVAGVPVVRRFVVAWWWCAVVRHRLRACFAQFIRTPGKGHVASLPLILAARPTPAGERVWVWLRPGLDLTDLDGRTGKLAVACWAGEARVVRASARFAALIRVDITRRDPLARLVSSPLPTLLDGYGPAPVSPGMPPLDLGLDLDDVPEPPVEPERRRR</sequence>
<dbReference type="RefSeq" id="WP_344084972.1">
    <property type="nucleotide sequence ID" value="NZ_BAAALS010000024.1"/>
</dbReference>
<keyword evidence="2" id="KW-0812">Transmembrane</keyword>
<feature type="transmembrane region" description="Helical" evidence="2">
    <location>
        <begin position="84"/>
        <end position="105"/>
    </location>
</feature>
<keyword evidence="2" id="KW-0472">Membrane</keyword>
<comment type="caution">
    <text evidence="3">The sequence shown here is derived from an EMBL/GenBank/DDBJ whole genome shotgun (WGS) entry which is preliminary data.</text>
</comment>
<name>A0ABN2KVR2_9ACTN</name>
<organism evidence="3 4">
    <name type="scientific">Luedemannella helvata</name>
    <dbReference type="NCBI Taxonomy" id="349315"/>
    <lineage>
        <taxon>Bacteria</taxon>
        <taxon>Bacillati</taxon>
        <taxon>Actinomycetota</taxon>
        <taxon>Actinomycetes</taxon>
        <taxon>Micromonosporales</taxon>
        <taxon>Micromonosporaceae</taxon>
        <taxon>Luedemannella</taxon>
    </lineage>
</organism>
<gene>
    <name evidence="3" type="ORF">GCM10009681_43210</name>
</gene>
<feature type="transmembrane region" description="Helical" evidence="2">
    <location>
        <begin position="111"/>
        <end position="130"/>
    </location>
</feature>
<proteinExistence type="predicted"/>
<feature type="transmembrane region" description="Helical" evidence="2">
    <location>
        <begin position="57"/>
        <end position="77"/>
    </location>
</feature>
<dbReference type="Proteomes" id="UP001500655">
    <property type="component" value="Unassembled WGS sequence"/>
</dbReference>
<feature type="transmembrane region" description="Helical" evidence="2">
    <location>
        <begin position="30"/>
        <end position="51"/>
    </location>
</feature>
<evidence type="ECO:0000313" key="4">
    <source>
        <dbReference type="Proteomes" id="UP001500655"/>
    </source>
</evidence>